<keyword evidence="2" id="KW-1003">Cell membrane</keyword>
<keyword evidence="8" id="KW-1185">Reference proteome</keyword>
<dbReference type="EMBL" id="FWFL01000015">
    <property type="protein sequence ID" value="SLN68037.1"/>
    <property type="molecule type" value="Genomic_DNA"/>
</dbReference>
<dbReference type="OrthoDB" id="9797391at2"/>
<dbReference type="Proteomes" id="UP000193827">
    <property type="component" value="Unassembled WGS sequence"/>
</dbReference>
<evidence type="ECO:0000256" key="3">
    <source>
        <dbReference type="ARBA" id="ARBA00022676"/>
    </source>
</evidence>
<evidence type="ECO:0000256" key="1">
    <source>
        <dbReference type="ARBA" id="ARBA00004236"/>
    </source>
</evidence>
<dbReference type="AlphaFoldDB" id="A0A1Y5TTN2"/>
<gene>
    <name evidence="7" type="ORF">PEL8287_03771</name>
</gene>
<evidence type="ECO:0000256" key="5">
    <source>
        <dbReference type="ARBA" id="ARBA00023136"/>
    </source>
</evidence>
<evidence type="ECO:0000256" key="2">
    <source>
        <dbReference type="ARBA" id="ARBA00022475"/>
    </source>
</evidence>
<feature type="domain" description="Glycosyltransferase 2-like" evidence="6">
    <location>
        <begin position="12"/>
        <end position="141"/>
    </location>
</feature>
<keyword evidence="4 7" id="KW-0808">Transferase</keyword>
<evidence type="ECO:0000313" key="7">
    <source>
        <dbReference type="EMBL" id="SLN68037.1"/>
    </source>
</evidence>
<comment type="subcellular location">
    <subcellularLocation>
        <location evidence="1">Cell membrane</location>
    </subcellularLocation>
</comment>
<dbReference type="InterPro" id="IPR001173">
    <property type="entry name" value="Glyco_trans_2-like"/>
</dbReference>
<keyword evidence="5" id="KW-0472">Membrane</keyword>
<dbReference type="PANTHER" id="PTHR43646:SF2">
    <property type="entry name" value="GLYCOSYLTRANSFERASE 2-LIKE DOMAIN-CONTAINING PROTEIN"/>
    <property type="match status" value="1"/>
</dbReference>
<dbReference type="SUPFAM" id="SSF53448">
    <property type="entry name" value="Nucleotide-diphospho-sugar transferases"/>
    <property type="match status" value="1"/>
</dbReference>
<evidence type="ECO:0000313" key="8">
    <source>
        <dbReference type="Proteomes" id="UP000193827"/>
    </source>
</evidence>
<organism evidence="7 8">
    <name type="scientific">Roseovarius litorisediminis</name>
    <dbReference type="NCBI Taxonomy" id="1312363"/>
    <lineage>
        <taxon>Bacteria</taxon>
        <taxon>Pseudomonadati</taxon>
        <taxon>Pseudomonadota</taxon>
        <taxon>Alphaproteobacteria</taxon>
        <taxon>Rhodobacterales</taxon>
        <taxon>Roseobacteraceae</taxon>
        <taxon>Roseovarius</taxon>
    </lineage>
</organism>
<protein>
    <submittedName>
        <fullName evidence="7">Putative glycosyl transferase</fullName>
    </submittedName>
</protein>
<dbReference type="GO" id="GO:0016757">
    <property type="term" value="F:glycosyltransferase activity"/>
    <property type="evidence" value="ECO:0007669"/>
    <property type="project" value="UniProtKB-KW"/>
</dbReference>
<proteinExistence type="predicted"/>
<evidence type="ECO:0000256" key="4">
    <source>
        <dbReference type="ARBA" id="ARBA00022679"/>
    </source>
</evidence>
<sequence>MSTGQGAPKLDLIIAARNEESYIGGCLQSLLDQDAKSFTLQVFVAVNASTDKTTEVALTYKEKFQARGWALNVLDVPVAGKVNALNAADQVSSGGIRVYLDADVRLKAELLRQLHAALDTDVPLYATGTLQVAPAQSWVTRQYASLWTQLPFVKGGAVGAGLFAVNSAGRARWAEFPNIISDDTFVRLCFRPDERIEVPACYIWPMIEGLRNLIRVRRRQDAGVEEIAQNYPDMLKNEGKATLGKGELLRLLLKNPVGFCVYAVVHVAVRLRPASKEWTRGR</sequence>
<keyword evidence="3" id="KW-0328">Glycosyltransferase</keyword>
<reference evidence="7 8" key="1">
    <citation type="submission" date="2017-03" db="EMBL/GenBank/DDBJ databases">
        <authorList>
            <person name="Afonso C.L."/>
            <person name="Miller P.J."/>
            <person name="Scott M.A."/>
            <person name="Spackman E."/>
            <person name="Goraichik I."/>
            <person name="Dimitrov K.M."/>
            <person name="Suarez D.L."/>
            <person name="Swayne D.E."/>
        </authorList>
    </citation>
    <scope>NUCLEOTIDE SEQUENCE [LARGE SCALE GENOMIC DNA]</scope>
    <source>
        <strain evidence="7 8">CECT 8287</strain>
    </source>
</reference>
<evidence type="ECO:0000259" key="6">
    <source>
        <dbReference type="Pfam" id="PF00535"/>
    </source>
</evidence>
<dbReference type="Pfam" id="PF00535">
    <property type="entry name" value="Glycos_transf_2"/>
    <property type="match status" value="1"/>
</dbReference>
<dbReference type="InterPro" id="IPR029044">
    <property type="entry name" value="Nucleotide-diphossugar_trans"/>
</dbReference>
<dbReference type="Gene3D" id="3.90.550.10">
    <property type="entry name" value="Spore Coat Polysaccharide Biosynthesis Protein SpsA, Chain A"/>
    <property type="match status" value="1"/>
</dbReference>
<accession>A0A1Y5TTN2</accession>
<name>A0A1Y5TTN2_9RHOB</name>
<dbReference type="PANTHER" id="PTHR43646">
    <property type="entry name" value="GLYCOSYLTRANSFERASE"/>
    <property type="match status" value="1"/>
</dbReference>
<dbReference type="GO" id="GO:0005886">
    <property type="term" value="C:plasma membrane"/>
    <property type="evidence" value="ECO:0007669"/>
    <property type="project" value="UniProtKB-SubCell"/>
</dbReference>